<dbReference type="InterPro" id="IPR000008">
    <property type="entry name" value="C2_dom"/>
</dbReference>
<organism evidence="3 4">
    <name type="scientific">Dibothriocephalus latus</name>
    <name type="common">Fish tapeworm</name>
    <name type="synonym">Diphyllobothrium latum</name>
    <dbReference type="NCBI Taxonomy" id="60516"/>
    <lineage>
        <taxon>Eukaryota</taxon>
        <taxon>Metazoa</taxon>
        <taxon>Spiralia</taxon>
        <taxon>Lophotrochozoa</taxon>
        <taxon>Platyhelminthes</taxon>
        <taxon>Cestoda</taxon>
        <taxon>Eucestoda</taxon>
        <taxon>Diphyllobothriidea</taxon>
        <taxon>Diphyllobothriidae</taxon>
        <taxon>Dibothriocephalus</taxon>
    </lineage>
</organism>
<feature type="region of interest" description="Disordered" evidence="1">
    <location>
        <begin position="29"/>
        <end position="65"/>
    </location>
</feature>
<dbReference type="PROSITE" id="PS50004">
    <property type="entry name" value="C2"/>
    <property type="match status" value="1"/>
</dbReference>
<dbReference type="CDD" id="cd00030">
    <property type="entry name" value="C2"/>
    <property type="match status" value="1"/>
</dbReference>
<dbReference type="Proteomes" id="UP000281553">
    <property type="component" value="Unassembled WGS sequence"/>
</dbReference>
<evidence type="ECO:0000256" key="1">
    <source>
        <dbReference type="SAM" id="MobiDB-lite"/>
    </source>
</evidence>
<evidence type="ECO:0000313" key="4">
    <source>
        <dbReference type="Proteomes" id="UP000281553"/>
    </source>
</evidence>
<dbReference type="Pfam" id="PF00168">
    <property type="entry name" value="C2"/>
    <property type="match status" value="1"/>
</dbReference>
<dbReference type="EMBL" id="UYRU01064127">
    <property type="protein sequence ID" value="VDN15933.1"/>
    <property type="molecule type" value="Genomic_DNA"/>
</dbReference>
<dbReference type="AlphaFoldDB" id="A0A3P7LY04"/>
<feature type="domain" description="C2" evidence="2">
    <location>
        <begin position="1"/>
        <end position="145"/>
    </location>
</feature>
<accession>A0A3P7LY04</accession>
<keyword evidence="4" id="KW-1185">Reference proteome</keyword>
<evidence type="ECO:0000313" key="3">
    <source>
        <dbReference type="EMBL" id="VDN15933.1"/>
    </source>
</evidence>
<gene>
    <name evidence="3" type="ORF">DILT_LOCUS11764</name>
</gene>
<dbReference type="OrthoDB" id="9947256at2759"/>
<reference evidence="3 4" key="1">
    <citation type="submission" date="2018-11" db="EMBL/GenBank/DDBJ databases">
        <authorList>
            <consortium name="Pathogen Informatics"/>
        </authorList>
    </citation>
    <scope>NUCLEOTIDE SEQUENCE [LARGE SCALE GENOMIC DNA]</scope>
</reference>
<sequence>MIEACNVSPLDNRTPTINARCDVQLKSSEHPGRVINPRPKYRFIPGGAKGKAGSDSPGGVRQTKTETAWPASSTVIWRTHHPVWNETFFFDKIPNRKLKSYVLTFTLHDHPKPAVASERPEVRLGEVRFPLVKIYKQIEAASKDTQTKPKDDNATVKEGEEEGPTQAADDTYENCE</sequence>
<dbReference type="SUPFAM" id="SSF49562">
    <property type="entry name" value="C2 domain (Calcium/lipid-binding domain, CaLB)"/>
    <property type="match status" value="1"/>
</dbReference>
<feature type="region of interest" description="Disordered" evidence="1">
    <location>
        <begin position="140"/>
        <end position="176"/>
    </location>
</feature>
<evidence type="ECO:0000259" key="2">
    <source>
        <dbReference type="PROSITE" id="PS50004"/>
    </source>
</evidence>
<dbReference type="InterPro" id="IPR035892">
    <property type="entry name" value="C2_domain_sf"/>
</dbReference>
<name>A0A3P7LY04_DIBLA</name>
<protein>
    <recommendedName>
        <fullName evidence="2">C2 domain-containing protein</fullName>
    </recommendedName>
</protein>
<feature type="compositionally biased region" description="Basic and acidic residues" evidence="1">
    <location>
        <begin position="141"/>
        <end position="158"/>
    </location>
</feature>
<proteinExistence type="predicted"/>
<dbReference type="Gene3D" id="2.60.40.150">
    <property type="entry name" value="C2 domain"/>
    <property type="match status" value="1"/>
</dbReference>